<keyword evidence="5 6" id="KW-0472">Membrane</keyword>
<reference evidence="7 8" key="1">
    <citation type="submission" date="2018-04" db="EMBL/GenBank/DDBJ databases">
        <title>The genome sequence of Caulobacter sp. 744.</title>
        <authorList>
            <person name="Gao J."/>
            <person name="Sun J."/>
        </authorList>
    </citation>
    <scope>NUCLEOTIDE SEQUENCE [LARGE SCALE GENOMIC DNA]</scope>
    <source>
        <strain evidence="7 8">774</strain>
    </source>
</reference>
<dbReference type="OrthoDB" id="8456606at2"/>
<keyword evidence="4 6" id="KW-1133">Transmembrane helix</keyword>
<dbReference type="AlphaFoldDB" id="A0A2T9JUF5"/>
<dbReference type="Pfam" id="PF04347">
    <property type="entry name" value="FliO"/>
    <property type="match status" value="1"/>
</dbReference>
<feature type="transmembrane region" description="Helical" evidence="6">
    <location>
        <begin position="6"/>
        <end position="27"/>
    </location>
</feature>
<evidence type="ECO:0000256" key="2">
    <source>
        <dbReference type="ARBA" id="ARBA00022475"/>
    </source>
</evidence>
<organism evidence="7 8">
    <name type="scientific">Caulobacter endophyticus</name>
    <dbReference type="NCBI Taxonomy" id="2172652"/>
    <lineage>
        <taxon>Bacteria</taxon>
        <taxon>Pseudomonadati</taxon>
        <taxon>Pseudomonadota</taxon>
        <taxon>Alphaproteobacteria</taxon>
        <taxon>Caulobacterales</taxon>
        <taxon>Caulobacteraceae</taxon>
        <taxon>Caulobacter</taxon>
    </lineage>
</organism>
<accession>A0A2T9JUF5</accession>
<evidence type="ECO:0000256" key="3">
    <source>
        <dbReference type="ARBA" id="ARBA00022692"/>
    </source>
</evidence>
<evidence type="ECO:0000256" key="6">
    <source>
        <dbReference type="SAM" id="Phobius"/>
    </source>
</evidence>
<protein>
    <recommendedName>
        <fullName evidence="9">Flagellar protein FliO/FliZ</fullName>
    </recommendedName>
</protein>
<dbReference type="GO" id="GO:0016020">
    <property type="term" value="C:membrane"/>
    <property type="evidence" value="ECO:0007669"/>
    <property type="project" value="InterPro"/>
</dbReference>
<dbReference type="Proteomes" id="UP000245073">
    <property type="component" value="Unassembled WGS sequence"/>
</dbReference>
<evidence type="ECO:0000313" key="7">
    <source>
        <dbReference type="EMBL" id="PVM87330.1"/>
    </source>
</evidence>
<comment type="subcellular location">
    <subcellularLocation>
        <location evidence="1">Cell membrane</location>
    </subcellularLocation>
</comment>
<name>A0A2T9JUF5_9CAUL</name>
<evidence type="ECO:0008006" key="9">
    <source>
        <dbReference type="Google" id="ProtNLM"/>
    </source>
</evidence>
<comment type="caution">
    <text evidence="7">The sequence shown here is derived from an EMBL/GenBank/DDBJ whole genome shotgun (WGS) entry which is preliminary data.</text>
</comment>
<evidence type="ECO:0000313" key="8">
    <source>
        <dbReference type="Proteomes" id="UP000245073"/>
    </source>
</evidence>
<sequence length="103" mass="11253">MDVFLLIRAVAALAVTLGLIGLAAVMLRKFGPEALNRLVSHRRERRLQVVETLVLDPARRLVLCRLDGEERLVLLGDGRLLDWVPAGAPSPSPVAETQPEPVV</sequence>
<dbReference type="GO" id="GO:0044781">
    <property type="term" value="P:bacterial-type flagellum organization"/>
    <property type="evidence" value="ECO:0007669"/>
    <property type="project" value="InterPro"/>
</dbReference>
<dbReference type="EMBL" id="QDKQ01000052">
    <property type="protein sequence ID" value="PVM87330.1"/>
    <property type="molecule type" value="Genomic_DNA"/>
</dbReference>
<keyword evidence="8" id="KW-1185">Reference proteome</keyword>
<keyword evidence="3 6" id="KW-0812">Transmembrane</keyword>
<dbReference type="InterPro" id="IPR022781">
    <property type="entry name" value="Flagellar_biosynth_FliO"/>
</dbReference>
<gene>
    <name evidence="7" type="ORF">DDF67_13745</name>
</gene>
<evidence type="ECO:0000256" key="5">
    <source>
        <dbReference type="ARBA" id="ARBA00023136"/>
    </source>
</evidence>
<dbReference type="RefSeq" id="WP_109101441.1">
    <property type="nucleotide sequence ID" value="NZ_QDKQ01000052.1"/>
</dbReference>
<proteinExistence type="predicted"/>
<evidence type="ECO:0000256" key="4">
    <source>
        <dbReference type="ARBA" id="ARBA00022989"/>
    </source>
</evidence>
<evidence type="ECO:0000256" key="1">
    <source>
        <dbReference type="ARBA" id="ARBA00004236"/>
    </source>
</evidence>
<keyword evidence="2" id="KW-1003">Cell membrane</keyword>